<evidence type="ECO:0000256" key="2">
    <source>
        <dbReference type="ARBA" id="ARBA00022692"/>
    </source>
</evidence>
<dbReference type="InterPro" id="IPR003825">
    <property type="entry name" value="Colicin-V_CvpA"/>
</dbReference>
<keyword evidence="3 5" id="KW-1133">Transmembrane helix</keyword>
<dbReference type="Proteomes" id="UP000218113">
    <property type="component" value="Unassembled WGS sequence"/>
</dbReference>
<protein>
    <recommendedName>
        <fullName evidence="8">CvpA family protein</fullName>
    </recommendedName>
</protein>
<evidence type="ECO:0008006" key="8">
    <source>
        <dbReference type="Google" id="ProtNLM"/>
    </source>
</evidence>
<feature type="transmembrane region" description="Helical" evidence="5">
    <location>
        <begin position="100"/>
        <end position="121"/>
    </location>
</feature>
<dbReference type="Pfam" id="PF02674">
    <property type="entry name" value="Colicin_V"/>
    <property type="match status" value="1"/>
</dbReference>
<reference evidence="7" key="1">
    <citation type="submission" date="2017-08" db="EMBL/GenBank/DDBJ databases">
        <title>A dynamic microbial community with high functional redundancy inhabits the cold, oxic subseafloor aquifer.</title>
        <authorList>
            <person name="Tully B.J."/>
            <person name="Wheat C.G."/>
            <person name="Glazer B.T."/>
            <person name="Huber J.A."/>
        </authorList>
    </citation>
    <scope>NUCLEOTIDE SEQUENCE [LARGE SCALE GENOMIC DNA]</scope>
</reference>
<dbReference type="GO" id="GO:0016020">
    <property type="term" value="C:membrane"/>
    <property type="evidence" value="ECO:0007669"/>
    <property type="project" value="UniProtKB-SubCell"/>
</dbReference>
<comment type="subcellular location">
    <subcellularLocation>
        <location evidence="1">Membrane</location>
        <topology evidence="1">Multi-pass membrane protein</topology>
    </subcellularLocation>
</comment>
<sequence>MNFFDLFFSILLTVFILQGLVLGTLRVLLTTFGILSGFLLAEYGYEQYYDLSLQYLNGVEQAKIVTYLVLFGFGALLGKLFAMIVKTLRPPIPPSPFSRVIALFLGLLKGGCICLLIFFIVKGYIPSFVDDLDASFFTPWFQTIRELISGTKFA</sequence>
<evidence type="ECO:0000256" key="3">
    <source>
        <dbReference type="ARBA" id="ARBA00022989"/>
    </source>
</evidence>
<evidence type="ECO:0000256" key="5">
    <source>
        <dbReference type="SAM" id="Phobius"/>
    </source>
</evidence>
<evidence type="ECO:0000313" key="7">
    <source>
        <dbReference type="Proteomes" id="UP000218113"/>
    </source>
</evidence>
<comment type="caution">
    <text evidence="6">The sequence shown here is derived from an EMBL/GenBank/DDBJ whole genome shotgun (WGS) entry which is preliminary data.</text>
</comment>
<dbReference type="GO" id="GO:0009403">
    <property type="term" value="P:toxin biosynthetic process"/>
    <property type="evidence" value="ECO:0007669"/>
    <property type="project" value="InterPro"/>
</dbReference>
<keyword evidence="4 5" id="KW-0472">Membrane</keyword>
<proteinExistence type="predicted"/>
<evidence type="ECO:0000313" key="6">
    <source>
        <dbReference type="EMBL" id="PCI23967.1"/>
    </source>
</evidence>
<evidence type="ECO:0000256" key="4">
    <source>
        <dbReference type="ARBA" id="ARBA00023136"/>
    </source>
</evidence>
<keyword evidence="2 5" id="KW-0812">Transmembrane</keyword>
<dbReference type="EMBL" id="NVSR01000131">
    <property type="protein sequence ID" value="PCI23967.1"/>
    <property type="molecule type" value="Genomic_DNA"/>
</dbReference>
<evidence type="ECO:0000256" key="1">
    <source>
        <dbReference type="ARBA" id="ARBA00004141"/>
    </source>
</evidence>
<accession>A0A2A4ST80</accession>
<organism evidence="6 7">
    <name type="scientific">SAR324 cluster bacterium</name>
    <dbReference type="NCBI Taxonomy" id="2024889"/>
    <lineage>
        <taxon>Bacteria</taxon>
        <taxon>Deltaproteobacteria</taxon>
        <taxon>SAR324 cluster</taxon>
    </lineage>
</organism>
<feature type="transmembrane region" description="Helical" evidence="5">
    <location>
        <begin position="6"/>
        <end position="22"/>
    </location>
</feature>
<feature type="transmembrane region" description="Helical" evidence="5">
    <location>
        <begin position="65"/>
        <end position="88"/>
    </location>
</feature>
<dbReference type="AlphaFoldDB" id="A0A2A4ST80"/>
<name>A0A2A4ST80_9DELT</name>
<gene>
    <name evidence="6" type="ORF">COB67_12140</name>
</gene>